<keyword evidence="1" id="KW-1133">Transmembrane helix</keyword>
<feature type="domain" description="FtsX extracellular" evidence="2">
    <location>
        <begin position="78"/>
        <end position="177"/>
    </location>
</feature>
<comment type="caution">
    <text evidence="3">The sequence shown here is derived from an EMBL/GenBank/DDBJ whole genome shotgun (WGS) entry which is preliminary data.</text>
</comment>
<evidence type="ECO:0000256" key="1">
    <source>
        <dbReference type="SAM" id="Phobius"/>
    </source>
</evidence>
<sequence length="189" mass="20606">MNSTEERLRDALHTAARTVDAFPTFTAPTRRFSFIPPLSAAAAVAAVVGGVMFFPGDPSPVPSVGEAFASSADSYQTSVYFCIERSSSSKCEGRESTDRQRQAISDKLESLPEVRKVTYESKQEAFERFRILFQDRPGIVATKKVGDIPDSFRVEAEPGSTPTIRLALSGLPGIDQIVDDEALRNASRN</sequence>
<dbReference type="EMBL" id="BAAATZ010000003">
    <property type="protein sequence ID" value="GAA2720259.1"/>
    <property type="molecule type" value="Genomic_DNA"/>
</dbReference>
<gene>
    <name evidence="3" type="ORF">GCM10010439_07790</name>
</gene>
<evidence type="ECO:0000313" key="3">
    <source>
        <dbReference type="EMBL" id="GAA2720259.1"/>
    </source>
</evidence>
<evidence type="ECO:0000259" key="2">
    <source>
        <dbReference type="Pfam" id="PF18075"/>
    </source>
</evidence>
<proteinExistence type="predicted"/>
<keyword evidence="4" id="KW-1185">Reference proteome</keyword>
<organism evidence="3 4">
    <name type="scientific">Actinocorallia aurantiaca</name>
    <dbReference type="NCBI Taxonomy" id="46204"/>
    <lineage>
        <taxon>Bacteria</taxon>
        <taxon>Bacillati</taxon>
        <taxon>Actinomycetota</taxon>
        <taxon>Actinomycetes</taxon>
        <taxon>Streptosporangiales</taxon>
        <taxon>Thermomonosporaceae</taxon>
        <taxon>Actinocorallia</taxon>
    </lineage>
</organism>
<dbReference type="RefSeq" id="WP_344448729.1">
    <property type="nucleotide sequence ID" value="NZ_BAAATZ010000003.1"/>
</dbReference>
<name>A0ABP6GAM3_9ACTN</name>
<dbReference type="Gene3D" id="3.30.70.3040">
    <property type="match status" value="1"/>
</dbReference>
<protein>
    <recommendedName>
        <fullName evidence="2">FtsX extracellular domain-containing protein</fullName>
    </recommendedName>
</protein>
<keyword evidence="1" id="KW-0472">Membrane</keyword>
<reference evidence="4" key="1">
    <citation type="journal article" date="2019" name="Int. J. Syst. Evol. Microbiol.">
        <title>The Global Catalogue of Microorganisms (GCM) 10K type strain sequencing project: providing services to taxonomists for standard genome sequencing and annotation.</title>
        <authorList>
            <consortium name="The Broad Institute Genomics Platform"/>
            <consortium name="The Broad Institute Genome Sequencing Center for Infectious Disease"/>
            <person name="Wu L."/>
            <person name="Ma J."/>
        </authorList>
    </citation>
    <scope>NUCLEOTIDE SEQUENCE [LARGE SCALE GENOMIC DNA]</scope>
    <source>
        <strain evidence="4">JCM 8201</strain>
    </source>
</reference>
<accession>A0ABP6GAM3</accession>
<dbReference type="Proteomes" id="UP001501842">
    <property type="component" value="Unassembled WGS sequence"/>
</dbReference>
<evidence type="ECO:0000313" key="4">
    <source>
        <dbReference type="Proteomes" id="UP001501842"/>
    </source>
</evidence>
<keyword evidence="1" id="KW-0812">Transmembrane</keyword>
<dbReference type="Pfam" id="PF18075">
    <property type="entry name" value="FtsX_ECD"/>
    <property type="match status" value="1"/>
</dbReference>
<feature type="transmembrane region" description="Helical" evidence="1">
    <location>
        <begin position="34"/>
        <end position="54"/>
    </location>
</feature>
<dbReference type="InterPro" id="IPR040690">
    <property type="entry name" value="FtsX_ECD"/>
</dbReference>